<name>A0A3S2VMT7_9PROT</name>
<dbReference type="Proteomes" id="UP000287447">
    <property type="component" value="Unassembled WGS sequence"/>
</dbReference>
<proteinExistence type="predicted"/>
<dbReference type="EMBL" id="SADE01000002">
    <property type="protein sequence ID" value="RVU36639.1"/>
    <property type="molecule type" value="Genomic_DNA"/>
</dbReference>
<accession>A0A3S2VMT7</accession>
<reference evidence="2" key="1">
    <citation type="submission" date="2019-01" db="EMBL/GenBank/DDBJ databases">
        <title>Gri0909 isolated from a small marine red alga.</title>
        <authorList>
            <person name="Kim J."/>
            <person name="Jeong S.E."/>
            <person name="Jeon C.O."/>
        </authorList>
    </citation>
    <scope>NUCLEOTIDE SEQUENCE [LARGE SCALE GENOMIC DNA]</scope>
    <source>
        <strain evidence="2">Gri0909</strain>
    </source>
</reference>
<comment type="caution">
    <text evidence="1">The sequence shown here is derived from an EMBL/GenBank/DDBJ whole genome shotgun (WGS) entry which is preliminary data.</text>
</comment>
<dbReference type="AlphaFoldDB" id="A0A3S2VMT7"/>
<organism evidence="1 2">
    <name type="scientific">Hwanghaeella grinnelliae</name>
    <dbReference type="NCBI Taxonomy" id="2500179"/>
    <lineage>
        <taxon>Bacteria</taxon>
        <taxon>Pseudomonadati</taxon>
        <taxon>Pseudomonadota</taxon>
        <taxon>Alphaproteobacteria</taxon>
        <taxon>Rhodospirillales</taxon>
        <taxon>Rhodospirillaceae</taxon>
        <taxon>Hwanghaeella</taxon>
    </lineage>
</organism>
<gene>
    <name evidence="1" type="ORF">EOI86_15785</name>
</gene>
<dbReference type="OrthoDB" id="1115380at2"/>
<evidence type="ECO:0000313" key="2">
    <source>
        <dbReference type="Proteomes" id="UP000287447"/>
    </source>
</evidence>
<dbReference type="RefSeq" id="WP_127766115.1">
    <property type="nucleotide sequence ID" value="NZ_SADE01000002.1"/>
</dbReference>
<sequence length="263" mass="26364">MQKDHLLLNSITDADGTAPGRIAVSGSHGGLYAAAVASRAGLRAVVLNDAGRGLDDAGIAGVKALSDVGMAACAVDCMTAEIGSAVDMAENGMISFANEMAAGFDVAVGQTVAEALERLANAPEPSGMMDAIPEARWDEKVGAHQVLCVDSASLIKPEDAGRIIVTGSHGGLIGGDPARACKAEAFFVSYSDAGRGKNDIGLSRLPALDQRDIAAVTLDCNTCLIGSAASALTTGRISAVNKTAAALGAAIGQPLAEFLAGLS</sequence>
<keyword evidence="2" id="KW-1185">Reference proteome</keyword>
<evidence type="ECO:0000313" key="1">
    <source>
        <dbReference type="EMBL" id="RVU36639.1"/>
    </source>
</evidence>
<protein>
    <submittedName>
        <fullName evidence="1">Uncharacterized protein</fullName>
    </submittedName>
</protein>